<feature type="region of interest" description="Disordered" evidence="1">
    <location>
        <begin position="56"/>
        <end position="107"/>
    </location>
</feature>
<sequence length="134" mass="14746">MTSPEATLRLYKAFHHQSWEVFNSRKICEVTYARLQGLEALREHFKNSKFPGDDEEYMPVVFTPPRDGRTLTDPSPIVGRAPSPPSSSAKEKNQLEPPLIGGGVNDHDGYIDDVAAEEVPAVAEEGGCSYKSIA</sequence>
<dbReference type="Pfam" id="PF04059">
    <property type="entry name" value="RRM_2"/>
    <property type="match status" value="1"/>
</dbReference>
<protein>
    <recommendedName>
        <fullName evidence="2">Mei2-like C-terminal RNA recognition motif domain-containing protein</fullName>
    </recommendedName>
</protein>
<dbReference type="EMBL" id="JAYDYQ010001088">
    <property type="protein sequence ID" value="KAK4488797.1"/>
    <property type="molecule type" value="Genomic_DNA"/>
</dbReference>
<comment type="caution">
    <text evidence="3">The sequence shown here is derived from an EMBL/GenBank/DDBJ whole genome shotgun (WGS) entry which is preliminary data.</text>
</comment>
<feature type="domain" description="Mei2-like C-terminal RNA recognition motif" evidence="2">
    <location>
        <begin position="1"/>
        <end position="46"/>
    </location>
</feature>
<evidence type="ECO:0000313" key="4">
    <source>
        <dbReference type="Proteomes" id="UP001291926"/>
    </source>
</evidence>
<proteinExistence type="predicted"/>
<gene>
    <name evidence="3" type="ORF">RD792_004586</name>
</gene>
<keyword evidence="4" id="KW-1185">Reference proteome</keyword>
<reference evidence="3 4" key="1">
    <citation type="journal article" date="2023" name="bioRxiv">
        <title>Genome report: Whole genome sequence and annotation of Penstemon davidsonii.</title>
        <authorList>
            <person name="Ostevik K.L."/>
            <person name="Alabady M."/>
            <person name="Zhang M."/>
            <person name="Rausher M.D."/>
        </authorList>
    </citation>
    <scope>NUCLEOTIDE SEQUENCE [LARGE SCALE GENOMIC DNA]</scope>
    <source>
        <strain evidence="3">DNT005</strain>
        <tissue evidence="3">Whole leaf</tissue>
    </source>
</reference>
<evidence type="ECO:0000256" key="1">
    <source>
        <dbReference type="SAM" id="MobiDB-lite"/>
    </source>
</evidence>
<dbReference type="Proteomes" id="UP001291926">
    <property type="component" value="Unassembled WGS sequence"/>
</dbReference>
<accession>A0ABR0DHV9</accession>
<name>A0ABR0DHV9_9LAMI</name>
<dbReference type="InterPro" id="IPR007201">
    <property type="entry name" value="Mei2-like_Rrm_C"/>
</dbReference>
<evidence type="ECO:0000259" key="2">
    <source>
        <dbReference type="Pfam" id="PF04059"/>
    </source>
</evidence>
<organism evidence="3 4">
    <name type="scientific">Penstemon davidsonii</name>
    <dbReference type="NCBI Taxonomy" id="160366"/>
    <lineage>
        <taxon>Eukaryota</taxon>
        <taxon>Viridiplantae</taxon>
        <taxon>Streptophyta</taxon>
        <taxon>Embryophyta</taxon>
        <taxon>Tracheophyta</taxon>
        <taxon>Spermatophyta</taxon>
        <taxon>Magnoliopsida</taxon>
        <taxon>eudicotyledons</taxon>
        <taxon>Gunneridae</taxon>
        <taxon>Pentapetalae</taxon>
        <taxon>asterids</taxon>
        <taxon>lamiids</taxon>
        <taxon>Lamiales</taxon>
        <taxon>Plantaginaceae</taxon>
        <taxon>Cheloneae</taxon>
        <taxon>Penstemon</taxon>
    </lineage>
</organism>
<evidence type="ECO:0000313" key="3">
    <source>
        <dbReference type="EMBL" id="KAK4488797.1"/>
    </source>
</evidence>